<dbReference type="PANTHER" id="PTHR42851:SF4">
    <property type="entry name" value="PWWP DOMAIN-CONTAINING PROTEIN"/>
    <property type="match status" value="1"/>
</dbReference>
<dbReference type="InterPro" id="IPR053063">
    <property type="entry name" value="PWWP_domain_containing_PDP"/>
</dbReference>
<comment type="caution">
    <text evidence="3">The sequence shown here is derived from an EMBL/GenBank/DDBJ whole genome shotgun (WGS) entry which is preliminary data.</text>
</comment>
<protein>
    <submittedName>
        <fullName evidence="3">Tudor/PWWP/MBT superfamily protein</fullName>
    </submittedName>
</protein>
<dbReference type="OrthoDB" id="62853at2759"/>
<feature type="domain" description="PWWP" evidence="2">
    <location>
        <begin position="388"/>
        <end position="450"/>
    </location>
</feature>
<dbReference type="SUPFAM" id="SSF63748">
    <property type="entry name" value="Tudor/PWWP/MBT"/>
    <property type="match status" value="1"/>
</dbReference>
<dbReference type="AlphaFoldDB" id="A0A9N7R6G7"/>
<evidence type="ECO:0000313" key="4">
    <source>
        <dbReference type="Proteomes" id="UP001153555"/>
    </source>
</evidence>
<organism evidence="3 4">
    <name type="scientific">Striga hermonthica</name>
    <name type="common">Purple witchweed</name>
    <name type="synonym">Buchnera hermonthica</name>
    <dbReference type="NCBI Taxonomy" id="68872"/>
    <lineage>
        <taxon>Eukaryota</taxon>
        <taxon>Viridiplantae</taxon>
        <taxon>Streptophyta</taxon>
        <taxon>Embryophyta</taxon>
        <taxon>Tracheophyta</taxon>
        <taxon>Spermatophyta</taxon>
        <taxon>Magnoliopsida</taxon>
        <taxon>eudicotyledons</taxon>
        <taxon>Gunneridae</taxon>
        <taxon>Pentapetalae</taxon>
        <taxon>asterids</taxon>
        <taxon>lamiids</taxon>
        <taxon>Lamiales</taxon>
        <taxon>Orobanchaceae</taxon>
        <taxon>Buchnereae</taxon>
        <taxon>Striga</taxon>
    </lineage>
</organism>
<feature type="compositionally biased region" description="Polar residues" evidence="1">
    <location>
        <begin position="659"/>
        <end position="668"/>
    </location>
</feature>
<dbReference type="EMBL" id="CACSLK010012206">
    <property type="protein sequence ID" value="CAA0814488.1"/>
    <property type="molecule type" value="Genomic_DNA"/>
</dbReference>
<dbReference type="Proteomes" id="UP001153555">
    <property type="component" value="Unassembled WGS sequence"/>
</dbReference>
<dbReference type="Gene3D" id="2.30.30.140">
    <property type="match status" value="1"/>
</dbReference>
<keyword evidence="4" id="KW-1185">Reference proteome</keyword>
<gene>
    <name evidence="3" type="ORF">SHERM_14778</name>
</gene>
<dbReference type="CDD" id="cd05162">
    <property type="entry name" value="PWWP"/>
    <property type="match status" value="1"/>
</dbReference>
<dbReference type="PANTHER" id="PTHR42851">
    <property type="entry name" value="ALDOLASE-RELATED"/>
    <property type="match status" value="1"/>
</dbReference>
<dbReference type="PROSITE" id="PS50812">
    <property type="entry name" value="PWWP"/>
    <property type="match status" value="1"/>
</dbReference>
<accession>A0A9N7R6G7</accession>
<reference evidence="3" key="1">
    <citation type="submission" date="2019-12" db="EMBL/GenBank/DDBJ databases">
        <authorList>
            <person name="Scholes J."/>
        </authorList>
    </citation>
    <scope>NUCLEOTIDE SEQUENCE</scope>
</reference>
<feature type="region of interest" description="Disordered" evidence="1">
    <location>
        <begin position="583"/>
        <end position="672"/>
    </location>
</feature>
<name>A0A9N7R6G7_STRHE</name>
<proteinExistence type="predicted"/>
<feature type="compositionally biased region" description="Basic and acidic residues" evidence="1">
    <location>
        <begin position="639"/>
        <end position="648"/>
    </location>
</feature>
<sequence length="940" mass="103440">MGGENEAQECFEGEGGDEIMVEIVGSDVFVNGAISEKECSLFAGEMGYLEGDARGNKEEIGGGKLPEGVDVDETGEFEAGFEGPRDYDAIIEEKTMGDETVKEVSAENLAKSEVLNCPAEASAEGVFDKVEKKGVSADYAHANYTEGEGLSPFSDKAGILGPKDENASSNGDFGVETGIVDEKVVAAETGDSIVEKDSHVPDVFDENHGRVKKNCGVECDLKQRSDDVQIAEVSGALNSDIQAGTKVNQPNVEQIGSKVSAPTIKSPETVETQVVNVSKEKTSLPRDCCAFDVATIHDVVNNPNEAEENSEKTSGFCATEDHAFKTNRVVVEYDKELEVDHSGENVEAEISEEPELETEIISSNEKSSRLERTNLSCCLFQKEDHFVPSDLVWGKVRSHPWWPGQIFDPAHASEKALKYQKKEDSYLVAYFGDGTFAWIEESKLKSFGSYFSQMEKQSNSEKLKTAVDSALEEVSRRVELGLLCACVPNDDYYCKIEAQLVENAGIRQESSKRYGVDYSARAHNFLPDKLIDYVSDLATSAFSGADRLDLAIAHAQLSAFCRFKGYNAPAEFVSYGNLVENDADSEKTSRKKRKRIPKTGYMSRKKEKNPVEFTGDREAISADVKGLPVSSSSARKRKATDSKSDGPNKRVSVYAAKISNPTSRSLPTKPSFKIGDCIRRAATRLTGPTSSTVQKGNHNDDEMVIDGGYHGIHGHSENNPMFVAEEESSRADEMVTLELAAQSPKDEVIFDNDETFFMAFRNSVVFDSLEGEKNAEQTIDGLGEEFEFDDPKEFYSGKEKLVKPGKLQPRKRLTNPKVALKLDNENVTRKEEELSLPAELILNFVEKSCIPSEINVNKMFRRFGSLMESETQVDHDLGRARVIFKRACDAEVARDSAGKFSIFGPSVVVSYEICYSPLISVKILPDDVPRQCLEGETLVI</sequence>
<evidence type="ECO:0000256" key="1">
    <source>
        <dbReference type="SAM" id="MobiDB-lite"/>
    </source>
</evidence>
<feature type="compositionally biased region" description="Basic and acidic residues" evidence="1">
    <location>
        <begin position="608"/>
        <end position="620"/>
    </location>
</feature>
<dbReference type="InterPro" id="IPR000313">
    <property type="entry name" value="PWWP_dom"/>
</dbReference>
<feature type="compositionally biased region" description="Basic residues" evidence="1">
    <location>
        <begin position="589"/>
        <end position="607"/>
    </location>
</feature>
<evidence type="ECO:0000313" key="3">
    <source>
        <dbReference type="EMBL" id="CAA0814488.1"/>
    </source>
</evidence>
<evidence type="ECO:0000259" key="2">
    <source>
        <dbReference type="PROSITE" id="PS50812"/>
    </source>
</evidence>
<dbReference type="Pfam" id="PF00855">
    <property type="entry name" value="PWWP"/>
    <property type="match status" value="1"/>
</dbReference>
<dbReference type="SMART" id="SM00293">
    <property type="entry name" value="PWWP"/>
    <property type="match status" value="1"/>
</dbReference>